<evidence type="ECO:0000259" key="2">
    <source>
        <dbReference type="PROSITE" id="PS50835"/>
    </source>
</evidence>
<evidence type="ECO:0000313" key="3">
    <source>
        <dbReference type="Ensembl" id="ENSSORP00005023469.1"/>
    </source>
</evidence>
<organism evidence="3 4">
    <name type="scientific">Sphaeramia orbicularis</name>
    <name type="common">orbiculate cardinalfish</name>
    <dbReference type="NCBI Taxonomy" id="375764"/>
    <lineage>
        <taxon>Eukaryota</taxon>
        <taxon>Metazoa</taxon>
        <taxon>Chordata</taxon>
        <taxon>Craniata</taxon>
        <taxon>Vertebrata</taxon>
        <taxon>Euteleostomi</taxon>
        <taxon>Actinopterygii</taxon>
        <taxon>Neopterygii</taxon>
        <taxon>Teleostei</taxon>
        <taxon>Neoteleostei</taxon>
        <taxon>Acanthomorphata</taxon>
        <taxon>Gobiaria</taxon>
        <taxon>Kurtiformes</taxon>
        <taxon>Apogonoidei</taxon>
        <taxon>Apogonidae</taxon>
        <taxon>Apogoninae</taxon>
        <taxon>Sphaeramia</taxon>
    </lineage>
</organism>
<accession>A0A673A2L4</accession>
<feature type="domain" description="Ig-like" evidence="2">
    <location>
        <begin position="234"/>
        <end position="317"/>
    </location>
</feature>
<dbReference type="PANTHER" id="PTHR46484:SF8">
    <property type="entry name" value="B-CELL RECEPTOR CD22-LIKE-RELATED"/>
    <property type="match status" value="1"/>
</dbReference>
<reference evidence="3" key="3">
    <citation type="submission" date="2025-09" db="UniProtKB">
        <authorList>
            <consortium name="Ensembl"/>
        </authorList>
    </citation>
    <scope>IDENTIFICATION</scope>
</reference>
<dbReference type="SUPFAM" id="SSF48726">
    <property type="entry name" value="Immunoglobulin"/>
    <property type="match status" value="2"/>
</dbReference>
<dbReference type="AlphaFoldDB" id="A0A673A2L4"/>
<proteinExistence type="predicted"/>
<keyword evidence="1" id="KW-0732">Signal</keyword>
<dbReference type="Proteomes" id="UP000472271">
    <property type="component" value="Chromosome 16"/>
</dbReference>
<name>A0A673A2L4_9TELE</name>
<evidence type="ECO:0000313" key="4">
    <source>
        <dbReference type="Proteomes" id="UP000472271"/>
    </source>
</evidence>
<sequence>SVNENVFSILLFVISLVFINVNNLGPASSLTVEALSGSCVIIPCAFSLPSEWDQYLDDTCRAIWRRGSWIRTQVFDSSLTGSSASVNLLQGNLTGNLRQKDCTTVFYNLPSSHYDNYYFRLQYIKCLIPVDPYSLPKPTVTPSRLEVEEGAPVTLSCSAIAPCPILPPTLTWTPDVGDVEENLESKSVTSVVNFTASHLHNGLKVSCTAVYSRGAGHTDLLNEKSLTLRVLYSPTNTTVSYLGPVEEGSYVTLTCNANANPPVDSYDWYRVDGNQVTSVGSKKRISTTVSEEDSLFYCQASNKYGAQNSSVTQIDIQCKSHAPMSPCYRNMTLSLCRTQNFQSNPICCRIFSCNQYFHEIDISKTWFSFVVPQVKESLKL</sequence>
<feature type="domain" description="Ig-like" evidence="2">
    <location>
        <begin position="136"/>
        <end position="227"/>
    </location>
</feature>
<dbReference type="Pfam" id="PF13895">
    <property type="entry name" value="Ig_2"/>
    <property type="match status" value="1"/>
</dbReference>
<reference evidence="3" key="1">
    <citation type="submission" date="2019-06" db="EMBL/GenBank/DDBJ databases">
        <authorList>
            <consortium name="Wellcome Sanger Institute Data Sharing"/>
        </authorList>
    </citation>
    <scope>NUCLEOTIDE SEQUENCE [LARGE SCALE GENOMIC DNA]</scope>
</reference>
<keyword evidence="4" id="KW-1185">Reference proteome</keyword>
<feature type="chain" id="PRO_5025630632" description="Ig-like domain-containing protein" evidence="1">
    <location>
        <begin position="30"/>
        <end position="380"/>
    </location>
</feature>
<dbReference type="InParanoid" id="A0A673A2L4"/>
<dbReference type="SMART" id="SM00409">
    <property type="entry name" value="IG"/>
    <property type="match status" value="2"/>
</dbReference>
<dbReference type="Ensembl" id="ENSSORT00005024148.1">
    <property type="protein sequence ID" value="ENSSORP00005023469.1"/>
    <property type="gene ID" value="ENSSORG00005011365.1"/>
</dbReference>
<feature type="signal peptide" evidence="1">
    <location>
        <begin position="1"/>
        <end position="29"/>
    </location>
</feature>
<dbReference type="PANTHER" id="PTHR46484">
    <property type="entry name" value="SI:CH211-171H4.5-RELATED"/>
    <property type="match status" value="1"/>
</dbReference>
<dbReference type="PROSITE" id="PS50835">
    <property type="entry name" value="IG_LIKE"/>
    <property type="match status" value="2"/>
</dbReference>
<dbReference type="InterPro" id="IPR003599">
    <property type="entry name" value="Ig_sub"/>
</dbReference>
<dbReference type="Gene3D" id="2.60.40.10">
    <property type="entry name" value="Immunoglobulins"/>
    <property type="match status" value="3"/>
</dbReference>
<dbReference type="InterPro" id="IPR013783">
    <property type="entry name" value="Ig-like_fold"/>
</dbReference>
<dbReference type="InterPro" id="IPR036179">
    <property type="entry name" value="Ig-like_dom_sf"/>
</dbReference>
<evidence type="ECO:0000256" key="1">
    <source>
        <dbReference type="SAM" id="SignalP"/>
    </source>
</evidence>
<dbReference type="InterPro" id="IPR007110">
    <property type="entry name" value="Ig-like_dom"/>
</dbReference>
<reference evidence="3" key="2">
    <citation type="submission" date="2025-08" db="UniProtKB">
        <authorList>
            <consortium name="Ensembl"/>
        </authorList>
    </citation>
    <scope>IDENTIFICATION</scope>
</reference>
<protein>
    <recommendedName>
        <fullName evidence="2">Ig-like domain-containing protein</fullName>
    </recommendedName>
</protein>